<sequence length="220" mass="23381">MSGWIDLSHEIRSGMTVFPGDPGVRIEPAATVAAHGFEVHSLHMGTHSGTHVDSPSHIIGEGRTIESIDLNELMGEAVVLHAGSVPPGTPIGLTHVGHQLEGGLAGARIVLIATGWDRYWGAEEYLDHPFLEPMLATRLLNLGARVIGVDTLSPDSTRDAENGLPVHRTVLGDGGLIIENLRKLDQLPSRVRFIGLPLRLTGMDGSPIRAVAEPICSAGE</sequence>
<dbReference type="GO" id="GO:0019441">
    <property type="term" value="P:L-tryptophan catabolic process to kynurenine"/>
    <property type="evidence" value="ECO:0007669"/>
    <property type="project" value="InterPro"/>
</dbReference>
<keyword evidence="2" id="KW-1185">Reference proteome</keyword>
<dbReference type="OrthoDB" id="7067800at2"/>
<dbReference type="Pfam" id="PF04199">
    <property type="entry name" value="Cyclase"/>
    <property type="match status" value="1"/>
</dbReference>
<name>A0A3A4F2F2_9MICC</name>
<dbReference type="PANTHER" id="PTHR31118">
    <property type="entry name" value="CYCLASE-LIKE PROTEIN 2"/>
    <property type="match status" value="1"/>
</dbReference>
<dbReference type="GO" id="GO:0004061">
    <property type="term" value="F:arylformamidase activity"/>
    <property type="evidence" value="ECO:0007669"/>
    <property type="project" value="InterPro"/>
</dbReference>
<dbReference type="EMBL" id="QYZP01000001">
    <property type="protein sequence ID" value="RJN32472.1"/>
    <property type="molecule type" value="Genomic_DNA"/>
</dbReference>
<evidence type="ECO:0000313" key="1">
    <source>
        <dbReference type="EMBL" id="RJN32472.1"/>
    </source>
</evidence>
<dbReference type="PANTHER" id="PTHR31118:SF32">
    <property type="entry name" value="KYNURENINE FORMAMIDASE"/>
    <property type="match status" value="1"/>
</dbReference>
<protein>
    <submittedName>
        <fullName evidence="1">Cyclase family protein</fullName>
    </submittedName>
</protein>
<dbReference type="SUPFAM" id="SSF102198">
    <property type="entry name" value="Putative cyclase"/>
    <property type="match status" value="1"/>
</dbReference>
<organism evidence="1 2">
    <name type="scientific">Nesterenkonia natronophila</name>
    <dbReference type="NCBI Taxonomy" id="2174932"/>
    <lineage>
        <taxon>Bacteria</taxon>
        <taxon>Bacillati</taxon>
        <taxon>Actinomycetota</taxon>
        <taxon>Actinomycetes</taxon>
        <taxon>Micrococcales</taxon>
        <taxon>Micrococcaceae</taxon>
        <taxon>Nesterenkonia</taxon>
    </lineage>
</organism>
<proteinExistence type="predicted"/>
<gene>
    <name evidence="1" type="ORF">D3250_01065</name>
</gene>
<reference evidence="1 2" key="1">
    <citation type="submission" date="2018-09" db="EMBL/GenBank/DDBJ databases">
        <title>Nesterenkonia natronophila sp. nov., an alkaliphilic actinobacteriume isolated from a soda lake, and emended description of the genus Nesterenkonia.</title>
        <authorList>
            <person name="Menes R.J."/>
            <person name="Iriarte A."/>
        </authorList>
    </citation>
    <scope>NUCLEOTIDE SEQUENCE [LARGE SCALE GENOMIC DNA]</scope>
    <source>
        <strain evidence="1 2">M8</strain>
    </source>
</reference>
<accession>A0A3A4F2F2</accession>
<evidence type="ECO:0000313" key="2">
    <source>
        <dbReference type="Proteomes" id="UP000266615"/>
    </source>
</evidence>
<dbReference type="InterPro" id="IPR037175">
    <property type="entry name" value="KFase_sf"/>
</dbReference>
<dbReference type="RefSeq" id="WP_119901518.1">
    <property type="nucleotide sequence ID" value="NZ_QYZP01000001.1"/>
</dbReference>
<dbReference type="Gene3D" id="3.50.30.50">
    <property type="entry name" value="Putative cyclase"/>
    <property type="match status" value="1"/>
</dbReference>
<dbReference type="Proteomes" id="UP000266615">
    <property type="component" value="Unassembled WGS sequence"/>
</dbReference>
<comment type="caution">
    <text evidence="1">The sequence shown here is derived from an EMBL/GenBank/DDBJ whole genome shotgun (WGS) entry which is preliminary data.</text>
</comment>
<dbReference type="AlphaFoldDB" id="A0A3A4F2F2"/>
<dbReference type="InterPro" id="IPR007325">
    <property type="entry name" value="KFase/CYL"/>
</dbReference>